<organism evidence="3">
    <name type="scientific">Alloyangia sp. H15</name>
    <dbReference type="NCBI Taxonomy" id="3029062"/>
    <lineage>
        <taxon>Bacteria</taxon>
        <taxon>Pseudomonadati</taxon>
        <taxon>Pseudomonadota</taxon>
        <taxon>Alphaproteobacteria</taxon>
        <taxon>Rhodobacterales</taxon>
        <taxon>Roseobacteraceae</taxon>
        <taxon>Alloyangia</taxon>
    </lineage>
</organism>
<dbReference type="GO" id="GO:0008237">
    <property type="term" value="F:metallopeptidase activity"/>
    <property type="evidence" value="ECO:0007669"/>
    <property type="project" value="InterPro"/>
</dbReference>
<dbReference type="Gene3D" id="3.40.390.10">
    <property type="entry name" value="Collagenase (Catalytic Domain)"/>
    <property type="match status" value="1"/>
</dbReference>
<feature type="region of interest" description="Disordered" evidence="1">
    <location>
        <begin position="79"/>
        <end position="137"/>
    </location>
</feature>
<dbReference type="Pfam" id="PF13699">
    <property type="entry name" value="eCIS_core"/>
    <property type="match status" value="1"/>
</dbReference>
<accession>A0AAU8AL99</accession>
<sequence>MSGVLDIAAAEAVAVQRACSCGGSGCAACAAEEQLGIQPKLTLGPVNDRYEQEADRIADKVVSGGATVQPLRVTPLVQRSGGEEDELQAKPAQGQRMEGAGDEEELRAKSLPSARRPGAAPLTAAAEAVSGSGRGLSASERGYFEPRFGRDLSHVRLHTGGAAGRAAAGINARAFTLRSNIAFAQGQLAPGSTEGRRLLAHEITHTLQQGTGQQGTGQQGTGARRSVQRQEAASPAGQTGTAPPQTAPGAAPPPATPPAQQSGDRDGHVDQRYPCARADCGARLLTVESDFTEAQSRVSAAVAALASRPYEAGTTRALEWYFNDQSEETVRTVRERLECIGACLRLALRSGQYGCVASHGTANAYVAHISTPYCSDNRARICLTDNYFDLGDDRRPRTLVHECAHRIGMSLGEDHNSVSDIYEHRMRFRFLDTEQALQNSDSFSMFVEAIHSGVPIDVSLSAVSLNPNLAVGTAVPGSGAPTWIVRHYAGVQLDHPVLGFFSPTLGLGFSLIGETETEGAAPVRSPSSFIGSVLPGVRFGNPRPGSGGGAFVSVAGGPALALPLDGSSGARLGAEAGVSFGYRWRLWDVTVEASGNLGYVYDPTREAGMEHLFTPTVGLRVDYLSPL</sequence>
<feature type="region of interest" description="Disordered" evidence="1">
    <location>
        <begin position="206"/>
        <end position="272"/>
    </location>
</feature>
<dbReference type="EMBL" id="CP123385">
    <property type="protein sequence ID" value="XCC95707.1"/>
    <property type="molecule type" value="Genomic_DNA"/>
</dbReference>
<reference evidence="3" key="1">
    <citation type="submission" date="2023-02" db="EMBL/GenBank/DDBJ databases">
        <title>Description and genomic characterization of Salipiger bruguierae sp. nov., isolated from the sediment of mangrove plant Bruguiera sexangula.</title>
        <authorList>
            <person name="Long M."/>
        </authorList>
    </citation>
    <scope>NUCLEOTIDE SEQUENCE</scope>
    <source>
        <strain evidence="3">H15</strain>
    </source>
</reference>
<feature type="domain" description="eCIS core" evidence="2">
    <location>
        <begin position="137"/>
        <end position="212"/>
    </location>
</feature>
<dbReference type="RefSeq" id="WP_353474573.1">
    <property type="nucleotide sequence ID" value="NZ_CP123385.1"/>
</dbReference>
<protein>
    <submittedName>
        <fullName evidence="3">DUF4157 domain-containing protein</fullName>
    </submittedName>
</protein>
<evidence type="ECO:0000256" key="1">
    <source>
        <dbReference type="SAM" id="MobiDB-lite"/>
    </source>
</evidence>
<feature type="compositionally biased region" description="Low complexity" evidence="1">
    <location>
        <begin position="235"/>
        <end position="249"/>
    </location>
</feature>
<evidence type="ECO:0000313" key="3">
    <source>
        <dbReference type="EMBL" id="XCC95707.1"/>
    </source>
</evidence>
<evidence type="ECO:0000259" key="2">
    <source>
        <dbReference type="Pfam" id="PF13699"/>
    </source>
</evidence>
<dbReference type="SUPFAM" id="SSF55486">
    <property type="entry name" value="Metalloproteases ('zincins'), catalytic domain"/>
    <property type="match status" value="1"/>
</dbReference>
<proteinExistence type="predicted"/>
<feature type="compositionally biased region" description="Low complexity" evidence="1">
    <location>
        <begin position="114"/>
        <end position="128"/>
    </location>
</feature>
<name>A0AAU8AL99_9RHOB</name>
<gene>
    <name evidence="3" type="ORF">PVT71_21745</name>
</gene>
<dbReference type="InterPro" id="IPR024079">
    <property type="entry name" value="MetalloPept_cat_dom_sf"/>
</dbReference>
<dbReference type="InterPro" id="IPR025295">
    <property type="entry name" value="eCIS_core_dom"/>
</dbReference>
<dbReference type="AlphaFoldDB" id="A0AAU8AL99"/>